<accession>A0ABP5B4I1</accession>
<dbReference type="PIRSF" id="PIRSF037228">
    <property type="entry name" value="Lant_mod_RumM"/>
    <property type="match status" value="1"/>
</dbReference>
<dbReference type="NCBIfam" id="TIGR03897">
    <property type="entry name" value="lanti_2_LanM"/>
    <property type="match status" value="1"/>
</dbReference>
<evidence type="ECO:0000313" key="2">
    <source>
        <dbReference type="EMBL" id="GAA1930676.1"/>
    </source>
</evidence>
<dbReference type="InterPro" id="IPR012341">
    <property type="entry name" value="6hp_glycosidase-like_sf"/>
</dbReference>
<keyword evidence="3" id="KW-1185">Reference proteome</keyword>
<dbReference type="InterPro" id="IPR017146">
    <property type="entry name" value="Lanti_2_LanM"/>
</dbReference>
<dbReference type="EMBL" id="BAAAMJ010000058">
    <property type="protein sequence ID" value="GAA1930676.1"/>
    <property type="molecule type" value="Genomic_DNA"/>
</dbReference>
<evidence type="ECO:0000313" key="3">
    <source>
        <dbReference type="Proteomes" id="UP001501303"/>
    </source>
</evidence>
<proteinExistence type="predicted"/>
<gene>
    <name evidence="2" type="ORF">GCM10009716_42630</name>
</gene>
<sequence length="1080" mass="113264">MWRGPGSARLFHVTDPAAVREAEVRALPRWWWAAGLTLQERLAAPAPPALARATALSGRPAPWSIGDEAGFAARRAFLELDDDRLEALAAESAEQLGARTGEPDWARYVERAVAEAPEEPRATGGSVTEAEGAAVFLPALRPLIGPAWAEVAAGTTLRAAELHAVRTAFEEQLGERLTRQAARTLVKELSIAREAGRLAGGTPHERFASFTGLLGTRQGLAALFTRYPVLARMLGQSCVFAARATAELVNRFAADREAIVAGLLRGTDPGALVRLDLGRGDVHQENRSVALLHFDGGAAVVYKPRPLDQHALLDRAVGWLNGKVPGLGLRTPRVVRGAGYGWLEFIEYRGCESVTDVDRFYRRQGALLALLYAVDGADMHYENVIACADQPVLVDAETLLHSGLPPAVTAGPDPAAEVLQNSVHRTCLLPQLLIGENGALDISALGGATGEAFPSDGIRWEGAGTDTMRVVRGPVASPAAQNRPLLRGRTTGHADHRAALLEGFRAGYEAIGRNRGELLTGDGCLTRWATTPGRLIARSTRLYTTLLEESTHPDALGDALARDSVFAVLWTESVHDPARQRLIEHEIADLWSGDVPLFFHYPFETAVRTSRDVRIEELLPAPSLRIVEDKILAMSEVDRFDQEWVISATLAVTGANSGSIQPRSQLTAQPAPAAVPEPSRLLSAACGIADEIAARAVHGSGRVNWLGLEEVDGTHWSVLPMGGGLAQGYCGVALFLAQIGAVAGADRYTALARRAVEPLPALLSALVEEPELSAAVGPGALHGLGGIVYALARLAPLLQDGTGEWLPDALTALELAAGTGQDGTGGPADEPADNLADGLAGALAATLAVQRMPGTGHASVQAGRLAGQLAGRLLARAGNRVTRQGFAHGDAGIAWALLRYAAAQPASHPDAVAAAARPYAAALLRSSLTDAVRRPGDLTWHSGLSGAALAAADAPGPAGEPAPEAQLARSARLLSAAPQPEDMSLRHGGLGILEALGVLAARGHDDAASALSRRTGQLLGRLQQHGHRCGTPDHVPSPGLLTGLSGIGYGLLRLGFPDAVPSVLLLGQQDGPPDGPRTTV</sequence>
<dbReference type="InterPro" id="IPR007822">
    <property type="entry name" value="LANC-like"/>
</dbReference>
<dbReference type="Pfam" id="PF13575">
    <property type="entry name" value="DUF4135"/>
    <property type="match status" value="1"/>
</dbReference>
<evidence type="ECO:0000259" key="1">
    <source>
        <dbReference type="Pfam" id="PF13575"/>
    </source>
</evidence>
<dbReference type="Gene3D" id="1.50.10.10">
    <property type="match status" value="1"/>
</dbReference>
<dbReference type="CDD" id="cd04792">
    <property type="entry name" value="LanM-like"/>
    <property type="match status" value="1"/>
</dbReference>
<name>A0ABP5B4I1_9ACTN</name>
<organism evidence="2 3">
    <name type="scientific">Streptomyces sodiiphilus</name>
    <dbReference type="NCBI Taxonomy" id="226217"/>
    <lineage>
        <taxon>Bacteria</taxon>
        <taxon>Bacillati</taxon>
        <taxon>Actinomycetota</taxon>
        <taxon>Actinomycetes</taxon>
        <taxon>Kitasatosporales</taxon>
        <taxon>Streptomycetaceae</taxon>
        <taxon>Streptomyces</taxon>
    </lineage>
</organism>
<dbReference type="PRINTS" id="PR01950">
    <property type="entry name" value="LANCSUPER"/>
</dbReference>
<dbReference type="SMART" id="SM01260">
    <property type="entry name" value="LANC_like"/>
    <property type="match status" value="1"/>
</dbReference>
<dbReference type="Proteomes" id="UP001501303">
    <property type="component" value="Unassembled WGS sequence"/>
</dbReference>
<dbReference type="InterPro" id="IPR025410">
    <property type="entry name" value="Lant_dehyd"/>
</dbReference>
<protein>
    <submittedName>
        <fullName evidence="2">Type 2 lanthipeptide synthetase LanM family protein</fullName>
    </submittedName>
</protein>
<dbReference type="Pfam" id="PF05147">
    <property type="entry name" value="LANC_like"/>
    <property type="match status" value="1"/>
</dbReference>
<reference evidence="3" key="1">
    <citation type="journal article" date="2019" name="Int. J. Syst. Evol. Microbiol.">
        <title>The Global Catalogue of Microorganisms (GCM) 10K type strain sequencing project: providing services to taxonomists for standard genome sequencing and annotation.</title>
        <authorList>
            <consortium name="The Broad Institute Genomics Platform"/>
            <consortium name="The Broad Institute Genome Sequencing Center for Infectious Disease"/>
            <person name="Wu L."/>
            <person name="Ma J."/>
        </authorList>
    </citation>
    <scope>NUCLEOTIDE SEQUENCE [LARGE SCALE GENOMIC DNA]</scope>
    <source>
        <strain evidence="3">JCM 13581</strain>
    </source>
</reference>
<dbReference type="SUPFAM" id="SSF158745">
    <property type="entry name" value="LanC-like"/>
    <property type="match status" value="1"/>
</dbReference>
<feature type="domain" description="Lantibiotic biosynthesis protein dehydration" evidence="1">
    <location>
        <begin position="227"/>
        <end position="599"/>
    </location>
</feature>
<comment type="caution">
    <text evidence="2">The sequence shown here is derived from an EMBL/GenBank/DDBJ whole genome shotgun (WGS) entry which is preliminary data.</text>
</comment>